<dbReference type="Gene3D" id="3.40.50.150">
    <property type="entry name" value="Vaccinia Virus protein VP39"/>
    <property type="match status" value="1"/>
</dbReference>
<dbReference type="Pfam" id="PF08241">
    <property type="entry name" value="Methyltransf_11"/>
    <property type="match status" value="1"/>
</dbReference>
<reference evidence="5 6" key="1">
    <citation type="submission" date="2019-10" db="EMBL/GenBank/DDBJ databases">
        <title>Bifidobacterium from non-human primates.</title>
        <authorList>
            <person name="Modesto M."/>
        </authorList>
    </citation>
    <scope>NUCLEOTIDE SEQUENCE [LARGE SCALE GENOMIC DNA]</scope>
    <source>
        <strain evidence="5 6">TREC</strain>
    </source>
</reference>
<dbReference type="Proteomes" id="UP000469763">
    <property type="component" value="Unassembled WGS sequence"/>
</dbReference>
<dbReference type="CDD" id="cd02440">
    <property type="entry name" value="AdoMet_MTases"/>
    <property type="match status" value="1"/>
</dbReference>
<keyword evidence="3 5" id="KW-0808">Transferase</keyword>
<dbReference type="EMBL" id="WHZY01000019">
    <property type="protein sequence ID" value="NEG79222.1"/>
    <property type="molecule type" value="Genomic_DNA"/>
</dbReference>
<evidence type="ECO:0000259" key="4">
    <source>
        <dbReference type="Pfam" id="PF08241"/>
    </source>
</evidence>
<dbReference type="GO" id="GO:0008757">
    <property type="term" value="F:S-adenosylmethionine-dependent methyltransferase activity"/>
    <property type="evidence" value="ECO:0007669"/>
    <property type="project" value="InterPro"/>
</dbReference>
<comment type="similarity">
    <text evidence="1">Belongs to the methyltransferase superfamily.</text>
</comment>
<feature type="domain" description="Methyltransferase type 11" evidence="4">
    <location>
        <begin position="62"/>
        <end position="157"/>
    </location>
</feature>
<evidence type="ECO:0000313" key="5">
    <source>
        <dbReference type="EMBL" id="NEG79222.1"/>
    </source>
</evidence>
<evidence type="ECO:0000313" key="6">
    <source>
        <dbReference type="Proteomes" id="UP000469763"/>
    </source>
</evidence>
<dbReference type="InterPro" id="IPR013216">
    <property type="entry name" value="Methyltransf_11"/>
</dbReference>
<dbReference type="AlphaFoldDB" id="A0A7K3TJL3"/>
<evidence type="ECO:0000256" key="1">
    <source>
        <dbReference type="ARBA" id="ARBA00008361"/>
    </source>
</evidence>
<dbReference type="GO" id="GO:0032259">
    <property type="term" value="P:methylation"/>
    <property type="evidence" value="ECO:0007669"/>
    <property type="project" value="UniProtKB-KW"/>
</dbReference>
<gene>
    <name evidence="5" type="ORF">GFD22_09635</name>
</gene>
<keyword evidence="6" id="KW-1185">Reference proteome</keyword>
<dbReference type="PANTHER" id="PTHR44942">
    <property type="entry name" value="METHYLTRANSF_11 DOMAIN-CONTAINING PROTEIN"/>
    <property type="match status" value="1"/>
</dbReference>
<protein>
    <submittedName>
        <fullName evidence="5">Methyltransferase domain-containing protein</fullName>
    </submittedName>
</protein>
<dbReference type="SUPFAM" id="SSF53335">
    <property type="entry name" value="S-adenosyl-L-methionine-dependent methyltransferases"/>
    <property type="match status" value="1"/>
</dbReference>
<accession>A0A7K3TJL3</accession>
<keyword evidence="2 5" id="KW-0489">Methyltransferase</keyword>
<dbReference type="InterPro" id="IPR051052">
    <property type="entry name" value="Diverse_substrate_MTase"/>
</dbReference>
<organism evidence="5 6">
    <name type="scientific">Bifidobacterium avesanii</name>
    <dbReference type="NCBI Taxonomy" id="1798157"/>
    <lineage>
        <taxon>Bacteria</taxon>
        <taxon>Bacillati</taxon>
        <taxon>Actinomycetota</taxon>
        <taxon>Actinomycetes</taxon>
        <taxon>Bifidobacteriales</taxon>
        <taxon>Bifidobacteriaceae</taxon>
        <taxon>Bifidobacterium</taxon>
    </lineage>
</organism>
<dbReference type="InterPro" id="IPR029063">
    <property type="entry name" value="SAM-dependent_MTases_sf"/>
</dbReference>
<dbReference type="OrthoDB" id="9797252at2"/>
<proteinExistence type="inferred from homology"/>
<sequence>MDRSPPTLGVMGSNTHNTQFHGKARAYAAARPGYPAEALNYVDALIRGIDPAPQSKTPAVADIGAGTGKFTVPLAELGTPDGLSVFAVEPDPDMRGELLARTAQLPNVTVLDGTASHTGLPGRSVDAITVAQALHWFSPADFSSECRRIARGGRYLLISLYNVTSFDSALKNAEPTSAKPTDAKPVERKLSGSIQHFRETTAAFFRHPVVREFPNPIRYTRDTWRAYMDSHSHSPLPGSPEYPVHRAWVNAVFDERAIDGILADDTVCMVASELMPA</sequence>
<name>A0A7K3TJL3_9BIFI</name>
<comment type="caution">
    <text evidence="5">The sequence shown here is derived from an EMBL/GenBank/DDBJ whole genome shotgun (WGS) entry which is preliminary data.</text>
</comment>
<dbReference type="PANTHER" id="PTHR44942:SF4">
    <property type="entry name" value="METHYLTRANSFERASE TYPE 11 DOMAIN-CONTAINING PROTEIN"/>
    <property type="match status" value="1"/>
</dbReference>
<evidence type="ECO:0000256" key="2">
    <source>
        <dbReference type="ARBA" id="ARBA00022603"/>
    </source>
</evidence>
<evidence type="ECO:0000256" key="3">
    <source>
        <dbReference type="ARBA" id="ARBA00022679"/>
    </source>
</evidence>